<dbReference type="EMBL" id="JAGINU010000001">
    <property type="protein sequence ID" value="MBP2368982.1"/>
    <property type="molecule type" value="Genomic_DNA"/>
</dbReference>
<dbReference type="CDD" id="cd02440">
    <property type="entry name" value="AdoMet_MTases"/>
    <property type="match status" value="1"/>
</dbReference>
<accession>A0ABS4VYE9</accession>
<dbReference type="InterPro" id="IPR006764">
    <property type="entry name" value="SAM_dep_MeTrfase_SAV2177_type"/>
</dbReference>
<dbReference type="Gene3D" id="3.40.50.150">
    <property type="entry name" value="Vaccinia Virus protein VP39"/>
    <property type="match status" value="1"/>
</dbReference>
<name>A0ABS4VYE9_9PSEU</name>
<comment type="caution">
    <text evidence="1">The sequence shown here is derived from an EMBL/GenBank/DDBJ whole genome shotgun (WGS) entry which is preliminary data.</text>
</comment>
<evidence type="ECO:0000313" key="1">
    <source>
        <dbReference type="EMBL" id="MBP2368982.1"/>
    </source>
</evidence>
<dbReference type="Proteomes" id="UP001519295">
    <property type="component" value="Unassembled WGS sequence"/>
</dbReference>
<sequence>MDPHGDGAVPNLARMYDYYLGGSHNFAVDRAAADRAVRTVPHARTFALANRAFLGRVVRLLVAEGIDQFLDLGSGVPTVGNVHEIAQAASPAARVAYVDIEPVAVGVAARVLAGNPNATITHADIRDTEAVLTAPGVAGLLDFDRPVAVLAIAILHALPDADDPAGVLAAYRDACCPGSYLAVSHLAATSFSTEQQKTVHEVLDETPTPVTLRTREQLAAMLTGYRILEPGVTLLPAWRPDDPEHPATAADIDANGYGALARLPEPGARAGR</sequence>
<organism evidence="1 2">
    <name type="scientific">Pseudonocardia parietis</name>
    <dbReference type="NCBI Taxonomy" id="570936"/>
    <lineage>
        <taxon>Bacteria</taxon>
        <taxon>Bacillati</taxon>
        <taxon>Actinomycetota</taxon>
        <taxon>Actinomycetes</taxon>
        <taxon>Pseudonocardiales</taxon>
        <taxon>Pseudonocardiaceae</taxon>
        <taxon>Pseudonocardia</taxon>
    </lineage>
</organism>
<dbReference type="RefSeq" id="WP_210030721.1">
    <property type="nucleotide sequence ID" value="NZ_JAGINU010000001.1"/>
</dbReference>
<dbReference type="PIRSF" id="PIRSF017393">
    <property type="entry name" value="MTase_SAV2177"/>
    <property type="match status" value="1"/>
</dbReference>
<evidence type="ECO:0008006" key="3">
    <source>
        <dbReference type="Google" id="ProtNLM"/>
    </source>
</evidence>
<keyword evidence="2" id="KW-1185">Reference proteome</keyword>
<dbReference type="Pfam" id="PF04672">
    <property type="entry name" value="Methyltransf_19"/>
    <property type="match status" value="1"/>
</dbReference>
<gene>
    <name evidence="1" type="ORF">JOF36_004678</name>
</gene>
<dbReference type="InterPro" id="IPR029063">
    <property type="entry name" value="SAM-dependent_MTases_sf"/>
</dbReference>
<dbReference type="SUPFAM" id="SSF53335">
    <property type="entry name" value="S-adenosyl-L-methionine-dependent methyltransferases"/>
    <property type="match status" value="1"/>
</dbReference>
<proteinExistence type="predicted"/>
<evidence type="ECO:0000313" key="2">
    <source>
        <dbReference type="Proteomes" id="UP001519295"/>
    </source>
</evidence>
<protein>
    <recommendedName>
        <fullName evidence="3">S-adenosyl methyltransferase</fullName>
    </recommendedName>
</protein>
<reference evidence="1 2" key="1">
    <citation type="submission" date="2021-03" db="EMBL/GenBank/DDBJ databases">
        <title>Sequencing the genomes of 1000 actinobacteria strains.</title>
        <authorList>
            <person name="Klenk H.-P."/>
        </authorList>
    </citation>
    <scope>NUCLEOTIDE SEQUENCE [LARGE SCALE GENOMIC DNA]</scope>
    <source>
        <strain evidence="1 2">DSM 45256</strain>
    </source>
</reference>